<protein>
    <submittedName>
        <fullName evidence="1">Uncharacterized protein</fullName>
    </submittedName>
</protein>
<name>A0AAE9C0V7_9CAUD</name>
<sequence length="58" mass="6893">MDGVPRHMRYYVGNTGKNRRSKLKERLKREVPDANQRAAVLAIMEEYAILYHLKFTKE</sequence>
<proteinExistence type="predicted"/>
<keyword evidence="2" id="KW-1185">Reference proteome</keyword>
<dbReference type="EMBL" id="MZ648215">
    <property type="protein sequence ID" value="UCR92062.1"/>
    <property type="molecule type" value="Genomic_DNA"/>
</dbReference>
<accession>A0AAE9C0V7</accession>
<reference evidence="1 2" key="1">
    <citation type="submission" date="2021-07" db="EMBL/GenBank/DDBJ databases">
        <authorList>
            <person name="Chang J."/>
            <person name="Qu Y."/>
            <person name="Liang Y."/>
        </authorList>
    </citation>
    <scope>NUCLEOTIDE SEQUENCE [LARGE SCALE GENOMIC DNA]</scope>
</reference>
<evidence type="ECO:0000313" key="2">
    <source>
        <dbReference type="Proteomes" id="UP000827614"/>
    </source>
</evidence>
<dbReference type="Proteomes" id="UP000827614">
    <property type="component" value="Segment"/>
</dbReference>
<organism evidence="1 2">
    <name type="scientific">Escherichia phage vB_EcoP_IMEP24</name>
    <dbReference type="NCBI Taxonomy" id="2866662"/>
    <lineage>
        <taxon>Viruses</taxon>
        <taxon>Duplodnaviria</taxon>
        <taxon>Heunggongvirae</taxon>
        <taxon>Uroviricota</taxon>
        <taxon>Caudoviricetes</taxon>
        <taxon>Autographivirales</taxon>
        <taxon>Autotranscriptaviridae</taxon>
        <taxon>Studiervirinae</taxon>
        <taxon>Kayfunavirus</taxon>
        <taxon>Kayfunavirus IMEP24</taxon>
    </lineage>
</organism>
<evidence type="ECO:0000313" key="1">
    <source>
        <dbReference type="EMBL" id="UCR92062.1"/>
    </source>
</evidence>